<dbReference type="InterPro" id="IPR003018">
    <property type="entry name" value="GAF"/>
</dbReference>
<keyword evidence="2" id="KW-0067">ATP-binding</keyword>
<dbReference type="PROSITE" id="PS50045">
    <property type="entry name" value="SIGMA54_INTERACT_4"/>
    <property type="match status" value="1"/>
</dbReference>
<keyword evidence="4" id="KW-0238">DNA-binding</keyword>
<proteinExistence type="predicted"/>
<comment type="caution">
    <text evidence="7">The sequence shown here is derived from an EMBL/GenBank/DDBJ whole genome shotgun (WGS) entry which is preliminary data.</text>
</comment>
<dbReference type="InterPro" id="IPR002197">
    <property type="entry name" value="HTH_Fis"/>
</dbReference>
<dbReference type="SUPFAM" id="SSF55781">
    <property type="entry name" value="GAF domain-like"/>
    <property type="match status" value="1"/>
</dbReference>
<keyword evidence="5" id="KW-0804">Transcription</keyword>
<name>A0ABY3CFX9_9GAMM</name>
<evidence type="ECO:0000256" key="3">
    <source>
        <dbReference type="ARBA" id="ARBA00023015"/>
    </source>
</evidence>
<dbReference type="Pfam" id="PF02954">
    <property type="entry name" value="HTH_8"/>
    <property type="match status" value="1"/>
</dbReference>
<evidence type="ECO:0000256" key="2">
    <source>
        <dbReference type="ARBA" id="ARBA00022840"/>
    </source>
</evidence>
<dbReference type="InterPro" id="IPR029016">
    <property type="entry name" value="GAF-like_dom_sf"/>
</dbReference>
<dbReference type="Proteomes" id="UP000733744">
    <property type="component" value="Unassembled WGS sequence"/>
</dbReference>
<dbReference type="CDD" id="cd00009">
    <property type="entry name" value="AAA"/>
    <property type="match status" value="1"/>
</dbReference>
<dbReference type="RefSeq" id="WP_127027084.1">
    <property type="nucleotide sequence ID" value="NZ_RYFG02000010.1"/>
</dbReference>
<accession>A0ABY3CFX9</accession>
<evidence type="ECO:0000256" key="4">
    <source>
        <dbReference type="ARBA" id="ARBA00023125"/>
    </source>
</evidence>
<dbReference type="Gene3D" id="3.40.50.300">
    <property type="entry name" value="P-loop containing nucleotide triphosphate hydrolases"/>
    <property type="match status" value="1"/>
</dbReference>
<dbReference type="InterPro" id="IPR025662">
    <property type="entry name" value="Sigma_54_int_dom_ATP-bd_1"/>
</dbReference>
<evidence type="ECO:0000256" key="1">
    <source>
        <dbReference type="ARBA" id="ARBA00022741"/>
    </source>
</evidence>
<dbReference type="PROSITE" id="PS00675">
    <property type="entry name" value="SIGMA54_INTERACT_1"/>
    <property type="match status" value="1"/>
</dbReference>
<organism evidence="7 8">
    <name type="scientific">Candidatus Methylobacter oryzae</name>
    <dbReference type="NCBI Taxonomy" id="2497749"/>
    <lineage>
        <taxon>Bacteria</taxon>
        <taxon>Pseudomonadati</taxon>
        <taxon>Pseudomonadota</taxon>
        <taxon>Gammaproteobacteria</taxon>
        <taxon>Methylococcales</taxon>
        <taxon>Methylococcaceae</taxon>
        <taxon>Methylobacter</taxon>
    </lineage>
</organism>
<dbReference type="PRINTS" id="PR01590">
    <property type="entry name" value="HTHFIS"/>
</dbReference>
<dbReference type="Pfam" id="PF01590">
    <property type="entry name" value="GAF"/>
    <property type="match status" value="1"/>
</dbReference>
<dbReference type="SMART" id="SM00382">
    <property type="entry name" value="AAA"/>
    <property type="match status" value="1"/>
</dbReference>
<keyword evidence="3" id="KW-0805">Transcription regulation</keyword>
<dbReference type="Gene3D" id="1.10.10.60">
    <property type="entry name" value="Homeodomain-like"/>
    <property type="match status" value="1"/>
</dbReference>
<keyword evidence="8" id="KW-1185">Reference proteome</keyword>
<gene>
    <name evidence="7" type="ORF">EKO24_002250</name>
</gene>
<dbReference type="Pfam" id="PF25601">
    <property type="entry name" value="AAA_lid_14"/>
    <property type="match status" value="1"/>
</dbReference>
<reference evidence="7 8" key="1">
    <citation type="journal article" date="2019" name="Antonie Van Leeuwenhoek">
        <title>Description of 'Ca. Methylobacter oryzae' KRF1, a novel species from the environmentally important Methylobacter clade 2.</title>
        <authorList>
            <person name="Khatri K."/>
            <person name="Mohite J.A."/>
            <person name="Pandit P.S."/>
            <person name="Bahulikar R."/>
            <person name="Rahalkar M.C."/>
        </authorList>
    </citation>
    <scope>NUCLEOTIDE SEQUENCE [LARGE SCALE GENOMIC DNA]</scope>
    <source>
        <strain evidence="7 8">KRF1</strain>
    </source>
</reference>
<feature type="domain" description="Sigma-54 factor interaction" evidence="6">
    <location>
        <begin position="329"/>
        <end position="555"/>
    </location>
</feature>
<sequence length="631" mass="69072">MLTKSTDTTLRKARHLMVERGELPPPELVGTTVLQSWSRCLNAGLVPIGGPEDAPCLEGFEFARAVDRQRLLIAHARPVMEYLYSQTRDSASMVILADDCGVLLEILGDADFLSRAERVSLRQGASWLEQHRGTSGIGTALAVEGPVVVHGYEHFLERHGFLSCAAAPIASPNGRFQGVLNISGDYRARHPHTFGFVRAAAQMIENRLFNALHGDALRLRFHPLAEGIGTIAEGKVALSEDGWIVGANQAALALLGLNPSDLGATPVAHVLQVYLKDLVHWGLQRGREPMPVMRHTGECLFVRVELGRKTFQSFVPREPEAKDDALSALDTGDAQMKTAIHKARRLVGKSIALLLRGESGVGKELFANAFHNAGLRQGKPFVAVNCATLPESLVETELFGYVPGTFTGARKEGSPGRIRSADGGTLFLDEIGDMPLAQQARLLRVLQEREVVPVGGIKPMPVDFDLVCATHRDLKAEMEAGRFREDLYYRINGFNLKLPALRERSDFDVLAARILQEMAPDRNVMLEDSIAAAFAAYAWPGNLRQLVNVLRTATALLDEGENIIGWQHLPDDLAEELLTDRHTAALPDTAENLKELSEAAVARVIAASRGNMSEAARRLGISRNTLYRRVK</sequence>
<protein>
    <submittedName>
        <fullName evidence="7">Sigma-54-dependent Fis family transcriptional regulator</fullName>
    </submittedName>
</protein>
<dbReference type="InterPro" id="IPR058031">
    <property type="entry name" value="AAA_lid_NorR"/>
</dbReference>
<dbReference type="Gene3D" id="3.30.450.40">
    <property type="match status" value="1"/>
</dbReference>
<evidence type="ECO:0000256" key="5">
    <source>
        <dbReference type="ARBA" id="ARBA00023163"/>
    </source>
</evidence>
<dbReference type="InterPro" id="IPR002078">
    <property type="entry name" value="Sigma_54_int"/>
</dbReference>
<dbReference type="SUPFAM" id="SSF46689">
    <property type="entry name" value="Homeodomain-like"/>
    <property type="match status" value="1"/>
</dbReference>
<evidence type="ECO:0000259" key="6">
    <source>
        <dbReference type="PROSITE" id="PS50045"/>
    </source>
</evidence>
<dbReference type="Pfam" id="PF00158">
    <property type="entry name" value="Sigma54_activat"/>
    <property type="match status" value="1"/>
</dbReference>
<dbReference type="InterPro" id="IPR027417">
    <property type="entry name" value="P-loop_NTPase"/>
</dbReference>
<dbReference type="PROSITE" id="PS00688">
    <property type="entry name" value="SIGMA54_INTERACT_3"/>
    <property type="match status" value="1"/>
</dbReference>
<dbReference type="PROSITE" id="PS00676">
    <property type="entry name" value="SIGMA54_INTERACT_2"/>
    <property type="match status" value="1"/>
</dbReference>
<dbReference type="InterPro" id="IPR003593">
    <property type="entry name" value="AAA+_ATPase"/>
</dbReference>
<evidence type="ECO:0000313" key="8">
    <source>
        <dbReference type="Proteomes" id="UP000733744"/>
    </source>
</evidence>
<dbReference type="EMBL" id="RYFG02000010">
    <property type="protein sequence ID" value="TRX02613.1"/>
    <property type="molecule type" value="Genomic_DNA"/>
</dbReference>
<evidence type="ECO:0000313" key="7">
    <source>
        <dbReference type="EMBL" id="TRX02613.1"/>
    </source>
</evidence>
<dbReference type="InterPro" id="IPR009057">
    <property type="entry name" value="Homeodomain-like_sf"/>
</dbReference>
<dbReference type="InterPro" id="IPR025944">
    <property type="entry name" value="Sigma_54_int_dom_CS"/>
</dbReference>
<dbReference type="PANTHER" id="PTHR32071:SF77">
    <property type="entry name" value="TRANSCRIPTIONAL REGULATORY PROTEIN"/>
    <property type="match status" value="1"/>
</dbReference>
<dbReference type="PANTHER" id="PTHR32071">
    <property type="entry name" value="TRANSCRIPTIONAL REGULATORY PROTEIN"/>
    <property type="match status" value="1"/>
</dbReference>
<dbReference type="Gene3D" id="1.10.8.60">
    <property type="match status" value="1"/>
</dbReference>
<keyword evidence="1" id="KW-0547">Nucleotide-binding</keyword>
<dbReference type="SUPFAM" id="SSF52540">
    <property type="entry name" value="P-loop containing nucleoside triphosphate hydrolases"/>
    <property type="match status" value="1"/>
</dbReference>
<dbReference type="InterPro" id="IPR025943">
    <property type="entry name" value="Sigma_54_int_dom_ATP-bd_2"/>
</dbReference>